<comment type="function">
    <text evidence="1">Plays an important role in bacterial chemotaxis signal transduction pathway by accelerating the dephosphorylation of phosphorylated CheY (CheY-P).</text>
</comment>
<keyword evidence="1" id="KW-0283">Flagellar rotation</keyword>
<accession>A0ABT6JL07</accession>
<dbReference type="Gene3D" id="1.10.287.500">
    <property type="entry name" value="Helix hairpin bin"/>
    <property type="match status" value="1"/>
</dbReference>
<dbReference type="EC" id="3.1.3.-" evidence="1"/>
<dbReference type="InterPro" id="IPR007439">
    <property type="entry name" value="Chemotax_Pase_CheZ"/>
</dbReference>
<dbReference type="SUPFAM" id="SSF75708">
    <property type="entry name" value="Chemotaxis phosphatase CheZ"/>
    <property type="match status" value="1"/>
</dbReference>
<reference evidence="2 3" key="1">
    <citation type="submission" date="2023-04" db="EMBL/GenBank/DDBJ databases">
        <title>Luteimonas sp. M1R5S18.</title>
        <authorList>
            <person name="Sun J.-Q."/>
        </authorList>
    </citation>
    <scope>NUCLEOTIDE SEQUENCE [LARGE SCALE GENOMIC DNA]</scope>
    <source>
        <strain evidence="2 3">M1R5S18</strain>
    </source>
</reference>
<name>A0ABT6JL07_9GAMM</name>
<comment type="caution">
    <text evidence="2">The sequence shown here is derived from an EMBL/GenBank/DDBJ whole genome shotgun (WGS) entry which is preliminary data.</text>
</comment>
<organism evidence="2 3">
    <name type="scientific">Luteimonas rhizosphaericola</name>
    <dbReference type="NCBI Taxonomy" id="3042024"/>
    <lineage>
        <taxon>Bacteria</taxon>
        <taxon>Pseudomonadati</taxon>
        <taxon>Pseudomonadota</taxon>
        <taxon>Gammaproteobacteria</taxon>
        <taxon>Lysobacterales</taxon>
        <taxon>Lysobacteraceae</taxon>
        <taxon>Luteimonas</taxon>
    </lineage>
</organism>
<keyword evidence="1" id="KW-0145">Chemotaxis</keyword>
<dbReference type="EMBL" id="JARXRN010000028">
    <property type="protein sequence ID" value="MDH5831362.1"/>
    <property type="molecule type" value="Genomic_DNA"/>
</dbReference>
<keyword evidence="3" id="KW-1185">Reference proteome</keyword>
<keyword evidence="1 2" id="KW-0378">Hydrolase</keyword>
<dbReference type="Proteomes" id="UP001156831">
    <property type="component" value="Unassembled WGS sequence"/>
</dbReference>
<dbReference type="GO" id="GO:0016787">
    <property type="term" value="F:hydrolase activity"/>
    <property type="evidence" value="ECO:0007669"/>
    <property type="project" value="UniProtKB-KW"/>
</dbReference>
<comment type="subunit">
    <text evidence="1">Homodimer.</text>
</comment>
<evidence type="ECO:0000313" key="2">
    <source>
        <dbReference type="EMBL" id="MDH5831362.1"/>
    </source>
</evidence>
<keyword evidence="1" id="KW-0963">Cytoplasm</keyword>
<dbReference type="Pfam" id="PF04344">
    <property type="entry name" value="CheZ"/>
    <property type="match status" value="1"/>
</dbReference>
<comment type="subcellular location">
    <subcellularLocation>
        <location evidence="1">Cytoplasm</location>
    </subcellularLocation>
</comment>
<sequence>MSAAPAAVAPGAGAHDERAALVACLHAALEALEQQDDETWRSNVDELIQWRTQPLVQGLVRLARELEQALGTGGGSGSLAEACLRLEHVVKVSEDASHHTLDLIQECRILLGTLPVADADAEAATVSAVRARLSEMTAAQGYQDLNGQIIRRVVELVRTVHEGLGDYAPGADRPLQLSSQGYGPAVDGVDAPAASQDDANRLLSSLGL</sequence>
<dbReference type="RefSeq" id="WP_280602340.1">
    <property type="nucleotide sequence ID" value="NZ_JARXRN010000028.1"/>
</dbReference>
<evidence type="ECO:0000256" key="1">
    <source>
        <dbReference type="PIRNR" id="PIRNR002884"/>
    </source>
</evidence>
<dbReference type="PIRSF" id="PIRSF002884">
    <property type="entry name" value="CheZ"/>
    <property type="match status" value="1"/>
</dbReference>
<protein>
    <recommendedName>
        <fullName evidence="1">Protein phosphatase CheZ</fullName>
        <ecNumber evidence="1">3.1.3.-</ecNumber>
    </recommendedName>
    <alternativeName>
        <fullName evidence="1">Chemotaxis protein CheZ</fullName>
    </alternativeName>
</protein>
<comment type="similarity">
    <text evidence="1">Belongs to the CheZ family.</text>
</comment>
<gene>
    <name evidence="2" type="ORF">QFW80_12650</name>
</gene>
<keyword evidence="1" id="KW-0904">Protein phosphatase</keyword>
<evidence type="ECO:0000313" key="3">
    <source>
        <dbReference type="Proteomes" id="UP001156831"/>
    </source>
</evidence>
<proteinExistence type="inferred from homology"/>